<evidence type="ECO:0000313" key="8">
    <source>
        <dbReference type="Proteomes" id="UP000054524"/>
    </source>
</evidence>
<dbReference type="GO" id="GO:0004017">
    <property type="term" value="F:AMP kinase activity"/>
    <property type="evidence" value="ECO:0007669"/>
    <property type="project" value="InterPro"/>
</dbReference>
<dbReference type="Pfam" id="PF05191">
    <property type="entry name" value="ADK_lid"/>
    <property type="match status" value="1"/>
</dbReference>
<dbReference type="SUPFAM" id="SSF52540">
    <property type="entry name" value="P-loop containing nucleoside triphosphate hydrolases"/>
    <property type="match status" value="1"/>
</dbReference>
<protein>
    <recommendedName>
        <fullName evidence="6">Adenylate kinase active site lid domain-containing protein</fullName>
    </recommendedName>
</protein>
<evidence type="ECO:0000313" key="7">
    <source>
        <dbReference type="EMBL" id="KFG26076.1"/>
    </source>
</evidence>
<accession>A0A086J1Q8</accession>
<dbReference type="CDD" id="cd01428">
    <property type="entry name" value="ADK"/>
    <property type="match status" value="1"/>
</dbReference>
<dbReference type="NCBIfam" id="TIGR01351">
    <property type="entry name" value="adk"/>
    <property type="match status" value="1"/>
</dbReference>
<dbReference type="PROSITE" id="PS00113">
    <property type="entry name" value="ADENYLATE_KINASE"/>
    <property type="match status" value="1"/>
</dbReference>
<name>A0A086J1Q8_NEMA1</name>
<dbReference type="Proteomes" id="UP000054524">
    <property type="component" value="Unassembled WGS sequence"/>
</dbReference>
<proteinExistence type="inferred from homology"/>
<dbReference type="EMBL" id="AKIJ01000003">
    <property type="protein sequence ID" value="KFG26076.1"/>
    <property type="molecule type" value="Genomic_DNA"/>
</dbReference>
<keyword evidence="4 5" id="KW-0418">Kinase</keyword>
<dbReference type="InterPro" id="IPR033690">
    <property type="entry name" value="Adenylat_kinase_CS"/>
</dbReference>
<dbReference type="HOGENOM" id="CLU_032354_1_2_1"/>
<dbReference type="InterPro" id="IPR027417">
    <property type="entry name" value="P-loop_NTPase"/>
</dbReference>
<evidence type="ECO:0000259" key="6">
    <source>
        <dbReference type="Pfam" id="PF05191"/>
    </source>
</evidence>
<comment type="caution">
    <text evidence="7">The sequence shown here is derived from an EMBL/GenBank/DDBJ whole genome shotgun (WGS) entry which is preliminary data.</text>
</comment>
<reference evidence="7 8" key="1">
    <citation type="journal article" date="2014" name="Genome Announc.">
        <title>Genome Sequence of the Microsporidian Species Nematocida sp1 Strain ERTm6 (ATCC PRA-372).</title>
        <authorList>
            <person name="Bakowski M.A."/>
            <person name="Priest M."/>
            <person name="Young S."/>
            <person name="Cuomo C.A."/>
            <person name="Troemel E.R."/>
        </authorList>
    </citation>
    <scope>NUCLEOTIDE SEQUENCE [LARGE SCALE GENOMIC DNA]</scope>
    <source>
        <strain evidence="7 8">ERTm6</strain>
    </source>
</reference>
<dbReference type="InterPro" id="IPR007862">
    <property type="entry name" value="Adenylate_kinase_lid-dom"/>
</dbReference>
<evidence type="ECO:0000256" key="5">
    <source>
        <dbReference type="RuleBase" id="RU003330"/>
    </source>
</evidence>
<evidence type="ECO:0000256" key="2">
    <source>
        <dbReference type="ARBA" id="ARBA00022679"/>
    </source>
</evidence>
<sequence length="222" mass="25321">MQGYKILMIGPPLAGKGTQCKILSSRMGIPHISSGDILRSEMEKDTELARYIKKQLNAGKFVSDSVIRDLINAHINSVEGGFILDGYPRTEEQLDSIDFHYDRILFLDTPMDYIMERVEGRLCHLSSGRIYHKKYNPPKVPGLDDVTGEKLVKREDDRVELIKGRILDFIEKTGKVIEKGIKTNKLARIDGSQPKDMISQMILEEVRKIEPEQHRPNTTQTK</sequence>
<dbReference type="Gene3D" id="3.40.50.300">
    <property type="entry name" value="P-loop containing nucleotide triphosphate hydrolases"/>
    <property type="match status" value="1"/>
</dbReference>
<dbReference type="SUPFAM" id="SSF57774">
    <property type="entry name" value="Microbial and mitochondrial ADK, insert 'zinc finger' domain"/>
    <property type="match status" value="1"/>
</dbReference>
<keyword evidence="8" id="KW-1185">Reference proteome</keyword>
<evidence type="ECO:0000256" key="3">
    <source>
        <dbReference type="ARBA" id="ARBA00022741"/>
    </source>
</evidence>
<keyword evidence="3" id="KW-0547">Nucleotide-binding</keyword>
<organism evidence="7 8">
    <name type="scientific">Nematocida ausubeli (strain ATCC PRA-371 / ERTm2)</name>
    <name type="common">Nematode killer fungus</name>
    <dbReference type="NCBI Taxonomy" id="1913371"/>
    <lineage>
        <taxon>Eukaryota</taxon>
        <taxon>Fungi</taxon>
        <taxon>Fungi incertae sedis</taxon>
        <taxon>Microsporidia</taxon>
        <taxon>Nematocida</taxon>
    </lineage>
</organism>
<dbReference type="InterPro" id="IPR000850">
    <property type="entry name" value="Adenylat/UMP-CMP_kin"/>
</dbReference>
<evidence type="ECO:0000256" key="4">
    <source>
        <dbReference type="ARBA" id="ARBA00022777"/>
    </source>
</evidence>
<dbReference type="GO" id="GO:0005524">
    <property type="term" value="F:ATP binding"/>
    <property type="evidence" value="ECO:0007669"/>
    <property type="project" value="InterPro"/>
</dbReference>
<dbReference type="AlphaFoldDB" id="A0A086J1Q8"/>
<feature type="domain" description="Adenylate kinase active site lid" evidence="6">
    <location>
        <begin position="121"/>
        <end position="156"/>
    </location>
</feature>
<keyword evidence="2 5" id="KW-0808">Transferase</keyword>
<dbReference type="HAMAP" id="MF_00235">
    <property type="entry name" value="Adenylate_kinase_Adk"/>
    <property type="match status" value="1"/>
</dbReference>
<dbReference type="PANTHER" id="PTHR23359">
    <property type="entry name" value="NUCLEOTIDE KINASE"/>
    <property type="match status" value="1"/>
</dbReference>
<dbReference type="InterPro" id="IPR036193">
    <property type="entry name" value="ADK_active_lid_dom_sf"/>
</dbReference>
<evidence type="ECO:0000256" key="1">
    <source>
        <dbReference type="ARBA" id="ARBA00007220"/>
    </source>
</evidence>
<dbReference type="GeneID" id="77676163"/>
<comment type="similarity">
    <text evidence="1 5">Belongs to the adenylate kinase family.</text>
</comment>
<dbReference type="InterPro" id="IPR006259">
    <property type="entry name" value="Adenyl_kin_sub"/>
</dbReference>
<gene>
    <name evidence="7" type="ORF">NESG_01190</name>
</gene>
<dbReference type="RefSeq" id="XP_052904631.1">
    <property type="nucleotide sequence ID" value="XM_053048826.1"/>
</dbReference>
<dbReference type="PRINTS" id="PR00094">
    <property type="entry name" value="ADENYLTKNASE"/>
</dbReference>
<dbReference type="Pfam" id="PF00406">
    <property type="entry name" value="ADK"/>
    <property type="match status" value="1"/>
</dbReference>